<feature type="repeat" description="ANK" evidence="3">
    <location>
        <begin position="741"/>
        <end position="765"/>
    </location>
</feature>
<evidence type="ECO:0000259" key="4">
    <source>
        <dbReference type="Pfam" id="PF06985"/>
    </source>
</evidence>
<keyword evidence="5" id="KW-0378">Hydrolase</keyword>
<dbReference type="InterPro" id="IPR036770">
    <property type="entry name" value="Ankyrin_rpt-contain_sf"/>
</dbReference>
<dbReference type="Pfam" id="PF13606">
    <property type="entry name" value="Ank_3"/>
    <property type="match status" value="1"/>
</dbReference>
<evidence type="ECO:0000256" key="3">
    <source>
        <dbReference type="PROSITE-ProRule" id="PRU00023"/>
    </source>
</evidence>
<feature type="repeat" description="ANK" evidence="3">
    <location>
        <begin position="810"/>
        <end position="834"/>
    </location>
</feature>
<dbReference type="GO" id="GO:0016787">
    <property type="term" value="F:hydrolase activity"/>
    <property type="evidence" value="ECO:0007669"/>
    <property type="project" value="UniProtKB-KW"/>
</dbReference>
<feature type="repeat" description="ANK" evidence="3">
    <location>
        <begin position="672"/>
        <end position="696"/>
    </location>
</feature>
<dbReference type="RefSeq" id="XP_016642823.1">
    <property type="nucleotide sequence ID" value="XM_016787492.1"/>
</dbReference>
<evidence type="ECO:0000313" key="5">
    <source>
        <dbReference type="EMBL" id="KEZ43024.1"/>
    </source>
</evidence>
<keyword evidence="1" id="KW-0677">Repeat</keyword>
<protein>
    <recommendedName>
        <fullName evidence="4">Heterokaryon incompatibility domain-containing protein</fullName>
    </recommendedName>
</protein>
<proteinExistence type="predicted"/>
<feature type="domain" description="Heterokaryon incompatibility" evidence="4">
    <location>
        <begin position="47"/>
        <end position="193"/>
    </location>
</feature>
<dbReference type="Pfam" id="PF06985">
    <property type="entry name" value="HET"/>
    <property type="match status" value="1"/>
</dbReference>
<reference evidence="5 6" key="1">
    <citation type="journal article" date="2014" name="Genome Announc.">
        <title>Draft genome sequence of the pathogenic fungus Scedosporium apiospermum.</title>
        <authorList>
            <person name="Vandeputte P."/>
            <person name="Ghamrawi S."/>
            <person name="Rechenmann M."/>
            <person name="Iltis A."/>
            <person name="Giraud S."/>
            <person name="Fleury M."/>
            <person name="Thornton C."/>
            <person name="Delhaes L."/>
            <person name="Meyer W."/>
            <person name="Papon N."/>
            <person name="Bouchara J.P."/>
        </authorList>
    </citation>
    <scope>NUCLEOTIDE SEQUENCE [LARGE SCALE GENOMIC DNA]</scope>
    <source>
        <strain evidence="5 6">IHEM 14462</strain>
    </source>
</reference>
<dbReference type="InterPro" id="IPR010730">
    <property type="entry name" value="HET"/>
</dbReference>
<name>A0A084G6R2_PSEDA</name>
<feature type="repeat" description="ANK" evidence="3">
    <location>
        <begin position="844"/>
        <end position="872"/>
    </location>
</feature>
<evidence type="ECO:0000313" key="6">
    <source>
        <dbReference type="Proteomes" id="UP000028545"/>
    </source>
</evidence>
<dbReference type="Pfam" id="PF12796">
    <property type="entry name" value="Ank_2"/>
    <property type="match status" value="2"/>
</dbReference>
<dbReference type="OrthoDB" id="194358at2759"/>
<dbReference type="PANTHER" id="PTHR24198">
    <property type="entry name" value="ANKYRIN REPEAT AND PROTEIN KINASE DOMAIN-CONTAINING PROTEIN"/>
    <property type="match status" value="1"/>
</dbReference>
<dbReference type="Gene3D" id="1.25.40.20">
    <property type="entry name" value="Ankyrin repeat-containing domain"/>
    <property type="match status" value="4"/>
</dbReference>
<evidence type="ECO:0000256" key="1">
    <source>
        <dbReference type="ARBA" id="ARBA00022737"/>
    </source>
</evidence>
<accession>A0A084G6R2</accession>
<dbReference type="Proteomes" id="UP000028545">
    <property type="component" value="Unassembled WGS sequence"/>
</dbReference>
<dbReference type="OMA" id="DLEAKNW"/>
<dbReference type="PROSITE" id="PS50088">
    <property type="entry name" value="ANK_REPEAT"/>
    <property type="match status" value="6"/>
</dbReference>
<gene>
    <name evidence="5" type="ORF">SAPIO_CDS5098</name>
</gene>
<organism evidence="5 6">
    <name type="scientific">Pseudallescheria apiosperma</name>
    <name type="common">Scedosporium apiospermum</name>
    <dbReference type="NCBI Taxonomy" id="563466"/>
    <lineage>
        <taxon>Eukaryota</taxon>
        <taxon>Fungi</taxon>
        <taxon>Dikarya</taxon>
        <taxon>Ascomycota</taxon>
        <taxon>Pezizomycotina</taxon>
        <taxon>Sordariomycetes</taxon>
        <taxon>Hypocreomycetidae</taxon>
        <taxon>Microascales</taxon>
        <taxon>Microascaceae</taxon>
        <taxon>Scedosporium</taxon>
    </lineage>
</organism>
<dbReference type="SMART" id="SM00248">
    <property type="entry name" value="ANK"/>
    <property type="match status" value="8"/>
</dbReference>
<dbReference type="HOGENOM" id="CLU_004184_9_0_1"/>
<dbReference type="Pfam" id="PF00023">
    <property type="entry name" value="Ank"/>
    <property type="match status" value="1"/>
</dbReference>
<dbReference type="SUPFAM" id="SSF48403">
    <property type="entry name" value="Ankyrin repeat"/>
    <property type="match status" value="2"/>
</dbReference>
<dbReference type="AlphaFoldDB" id="A0A084G6R2"/>
<sequence length="872" mass="97725">MSSYSYSSLPEGSIRLIRLLPHQDKNSPIQCQLFDCPLFESESTYPYEALSYVWGSEEKPQSISMDNHSFLVGQNLHAALLHLRSRFLERILWIDAVCIDQGNLAEKGLQVQSMAKIFAKASRVIVWLGEAAADSNQALEDIRVAAAKQSRTPSTDEANAWSRAYRGGRGLDQKAILTLLQRPWFERIWVLQEVAAARHILIKCGHTEIDGYAFCSGLSALKLSYETCPDRQALIYSATYLIRDAALRPRCATSHHLDRFSLNICTLGELVDMYHTRKATDPRDKVYALLGMCSDSPGLAGLSADYGILWRELFRRLVNFLISEQMSVHTRDDTEMAIIEGKGLILGEVLSAMRDTNWEDRQIVEIAWGDHPYCIGIEETPESSWTFQAPAKSIQGGDLVCLLQGASRPTIIRLYNDHWIVIMTAVPPTDDLHGPTRDTKWTELLHSTTTFPHDFLLVWDWDMDPSKSQDGEDREYFVHRRPHECSKTELEDNLNKAIRLGKVGMALQGVNGREKSRKYLRKAMKIFEAASRDMVSRWRNVDGKLKRMTDLLIMYKDAWAPLMAAEAWHEVVVKLLLDAIKVALDADRTRLLSWAAEKGVEVLVKTPLSWAAENGHRVVVKLLLDTYNLDLNDEYTLGKKALLFWAAQNGHEAVVKLLLDTGKADLEAKNWHGQTPLSLAAKNGHEAVVKQLVDTGKIDLVTLDRRMQTPLSLAAENGHEAVVKLLLDTGKIDLDAEKNWGGQTMLSLAAENGREAVVKLLLDTGKVNPNVRDRSDRMSPLSWAAKNGHEGVVKLLLDTGKADLEAKNWRGQTPLSLAAKNGHEAVVKLLLDTGKADLEAKNWHGQTPLSLAVENGHQAVVELLRSKRQRLS</sequence>
<dbReference type="EMBL" id="JOWA01000097">
    <property type="protein sequence ID" value="KEZ43024.1"/>
    <property type="molecule type" value="Genomic_DNA"/>
</dbReference>
<dbReference type="PANTHER" id="PTHR24198:SF165">
    <property type="entry name" value="ANKYRIN REPEAT-CONTAINING PROTEIN-RELATED"/>
    <property type="match status" value="1"/>
</dbReference>
<comment type="caution">
    <text evidence="5">The sequence shown here is derived from an EMBL/GenBank/DDBJ whole genome shotgun (WGS) entry which is preliminary data.</text>
</comment>
<keyword evidence="2 3" id="KW-0040">ANK repeat</keyword>
<feature type="repeat" description="ANK" evidence="3">
    <location>
        <begin position="706"/>
        <end position="730"/>
    </location>
</feature>
<dbReference type="GeneID" id="27724170"/>
<feature type="repeat" description="ANK" evidence="3">
    <location>
        <begin position="776"/>
        <end position="800"/>
    </location>
</feature>
<dbReference type="KEGG" id="sapo:SAPIO_CDS5098"/>
<dbReference type="InterPro" id="IPR002110">
    <property type="entry name" value="Ankyrin_rpt"/>
</dbReference>
<keyword evidence="6" id="KW-1185">Reference proteome</keyword>
<dbReference type="PROSITE" id="PS50297">
    <property type="entry name" value="ANK_REP_REGION"/>
    <property type="match status" value="6"/>
</dbReference>
<evidence type="ECO:0000256" key="2">
    <source>
        <dbReference type="ARBA" id="ARBA00023043"/>
    </source>
</evidence>
<dbReference type="VEuPathDB" id="FungiDB:SAPIO_CDS5098"/>